<evidence type="ECO:0000256" key="10">
    <source>
        <dbReference type="HAMAP-Rule" id="MF_01261"/>
    </source>
</evidence>
<dbReference type="PROSITE" id="PS51831">
    <property type="entry name" value="HD"/>
    <property type="match status" value="1"/>
</dbReference>
<dbReference type="GO" id="GO:0000049">
    <property type="term" value="F:tRNA binding"/>
    <property type="evidence" value="ECO:0007669"/>
    <property type="project" value="UniProtKB-UniRule"/>
</dbReference>
<feature type="binding site" evidence="10">
    <location>
        <position position="140"/>
    </location>
    <ligand>
        <name>CTP</name>
        <dbReference type="ChEBI" id="CHEBI:37563"/>
    </ligand>
</feature>
<reference evidence="13" key="1">
    <citation type="submission" date="2016-11" db="EMBL/GenBank/DDBJ databases">
        <authorList>
            <person name="Varghese N."/>
            <person name="Submissions S."/>
        </authorList>
    </citation>
    <scope>NUCLEOTIDE SEQUENCE [LARGE SCALE GENOMIC DNA]</scope>
    <source>
        <strain evidence="13">CGMCC 1.7063</strain>
    </source>
</reference>
<keyword evidence="7 10" id="KW-0067">ATP-binding</keyword>
<comment type="domain">
    <text evidence="10">Comprises two domains: an N-terminal domain containing the nucleotidyltransferase activity and a C-terminal HD domain associated with both phosphodiesterase and phosphatase activities.</text>
</comment>
<keyword evidence="10" id="KW-0533">Nickel</keyword>
<name>A0A1M5DTM2_9GAMM</name>
<feature type="binding site" evidence="10">
    <location>
        <position position="8"/>
    </location>
    <ligand>
        <name>ATP</name>
        <dbReference type="ChEBI" id="CHEBI:30616"/>
    </ligand>
</feature>
<dbReference type="RefSeq" id="WP_073275628.1">
    <property type="nucleotide sequence ID" value="NZ_FQVA01000003.1"/>
</dbReference>
<proteinExistence type="inferred from homology"/>
<feature type="binding site" evidence="10">
    <location>
        <position position="137"/>
    </location>
    <ligand>
        <name>CTP</name>
        <dbReference type="ChEBI" id="CHEBI:37563"/>
    </ligand>
</feature>
<evidence type="ECO:0000313" key="13">
    <source>
        <dbReference type="Proteomes" id="UP000184170"/>
    </source>
</evidence>
<comment type="similarity">
    <text evidence="10">Belongs to the tRNA nucleotidyltransferase/poly(A) polymerase family. Bacterial CCA-adding enzyme type 1 subfamily.</text>
</comment>
<comment type="miscellaneous">
    <text evidence="10">A single active site specifically recognizes both ATP and CTP and is responsible for their addition.</text>
</comment>
<feature type="binding site" evidence="10">
    <location>
        <position position="140"/>
    </location>
    <ligand>
        <name>ATP</name>
        <dbReference type="ChEBI" id="CHEBI:30616"/>
    </ligand>
</feature>
<keyword evidence="4 10" id="KW-0479">Metal-binding</keyword>
<feature type="binding site" evidence="10">
    <location>
        <position position="21"/>
    </location>
    <ligand>
        <name>Mg(2+)</name>
        <dbReference type="ChEBI" id="CHEBI:18420"/>
    </ligand>
</feature>
<dbReference type="HAMAP" id="MF_01262">
    <property type="entry name" value="CCA_bact_type2"/>
    <property type="match status" value="1"/>
</dbReference>
<evidence type="ECO:0000256" key="7">
    <source>
        <dbReference type="ARBA" id="ARBA00022840"/>
    </source>
</evidence>
<gene>
    <name evidence="10" type="primary">cca</name>
    <name evidence="12" type="ORF">SAMN04487965_2491</name>
</gene>
<evidence type="ECO:0000256" key="1">
    <source>
        <dbReference type="ARBA" id="ARBA00022679"/>
    </source>
</evidence>
<dbReference type="PANTHER" id="PTHR47545:SF1">
    <property type="entry name" value="MULTIFUNCTIONAL CCA PROTEIN"/>
    <property type="match status" value="1"/>
</dbReference>
<dbReference type="GO" id="GO:0042245">
    <property type="term" value="P:RNA repair"/>
    <property type="evidence" value="ECO:0007669"/>
    <property type="project" value="UniProtKB-KW"/>
</dbReference>
<dbReference type="EMBL" id="FQVA01000003">
    <property type="protein sequence ID" value="SHF70201.1"/>
    <property type="molecule type" value="Genomic_DNA"/>
</dbReference>
<feature type="binding site" evidence="10">
    <location>
        <position position="11"/>
    </location>
    <ligand>
        <name>ATP</name>
        <dbReference type="ChEBI" id="CHEBI:30616"/>
    </ligand>
</feature>
<evidence type="ECO:0000256" key="3">
    <source>
        <dbReference type="ARBA" id="ARBA00022695"/>
    </source>
</evidence>
<dbReference type="InterPro" id="IPR006674">
    <property type="entry name" value="HD_domain"/>
</dbReference>
<dbReference type="GO" id="GO:0004112">
    <property type="term" value="F:cyclic-nucleotide phosphodiesterase activity"/>
    <property type="evidence" value="ECO:0007669"/>
    <property type="project" value="UniProtKB-UniRule"/>
</dbReference>
<dbReference type="InterPro" id="IPR002646">
    <property type="entry name" value="PolA_pol_head_dom"/>
</dbReference>
<keyword evidence="10" id="KW-0378">Hydrolase</keyword>
<dbReference type="PIRSF" id="PIRSF000813">
    <property type="entry name" value="CCA_bact"/>
    <property type="match status" value="1"/>
</dbReference>
<dbReference type="OrthoDB" id="9805698at2"/>
<accession>A0A1M5DTM2</accession>
<dbReference type="GO" id="GO:0000287">
    <property type="term" value="F:magnesium ion binding"/>
    <property type="evidence" value="ECO:0007669"/>
    <property type="project" value="UniProtKB-UniRule"/>
</dbReference>
<feature type="binding site" evidence="10">
    <location>
        <position position="91"/>
    </location>
    <ligand>
        <name>CTP</name>
        <dbReference type="ChEBI" id="CHEBI:37563"/>
    </ligand>
</feature>
<comment type="catalytic activity">
    <reaction evidence="10">
        <text>a tRNA with a 3' CCA end + 2 CTP + ATP = a tRNA with a 3' CCACCA end + 3 diphosphate</text>
        <dbReference type="Rhea" id="RHEA:76235"/>
        <dbReference type="Rhea" id="RHEA-COMP:10468"/>
        <dbReference type="Rhea" id="RHEA-COMP:18655"/>
        <dbReference type="ChEBI" id="CHEBI:30616"/>
        <dbReference type="ChEBI" id="CHEBI:33019"/>
        <dbReference type="ChEBI" id="CHEBI:37563"/>
        <dbReference type="ChEBI" id="CHEBI:83071"/>
        <dbReference type="ChEBI" id="CHEBI:195187"/>
    </reaction>
</comment>
<dbReference type="CDD" id="cd05398">
    <property type="entry name" value="NT_ClassII-CCAase"/>
    <property type="match status" value="1"/>
</dbReference>
<keyword evidence="3 10" id="KW-0548">Nucleotidyltransferase</keyword>
<dbReference type="GO" id="GO:0016791">
    <property type="term" value="F:phosphatase activity"/>
    <property type="evidence" value="ECO:0007669"/>
    <property type="project" value="UniProtKB-UniRule"/>
</dbReference>
<evidence type="ECO:0000259" key="11">
    <source>
        <dbReference type="PROSITE" id="PS51831"/>
    </source>
</evidence>
<dbReference type="Proteomes" id="UP000184170">
    <property type="component" value="Unassembled WGS sequence"/>
</dbReference>
<dbReference type="HAMAP" id="MF_01261">
    <property type="entry name" value="CCA_bact_type1"/>
    <property type="match status" value="1"/>
</dbReference>
<dbReference type="GO" id="GO:0001680">
    <property type="term" value="P:tRNA 3'-terminal CCA addition"/>
    <property type="evidence" value="ECO:0007669"/>
    <property type="project" value="UniProtKB-UniRule"/>
</dbReference>
<dbReference type="InterPro" id="IPR043519">
    <property type="entry name" value="NT_sf"/>
</dbReference>
<dbReference type="EC" id="3.1.4.-" evidence="10"/>
<feature type="binding site" evidence="10">
    <location>
        <position position="23"/>
    </location>
    <ligand>
        <name>Mg(2+)</name>
        <dbReference type="ChEBI" id="CHEBI:18420"/>
    </ligand>
</feature>
<dbReference type="GO" id="GO:0005524">
    <property type="term" value="F:ATP binding"/>
    <property type="evidence" value="ECO:0007669"/>
    <property type="project" value="UniProtKB-UniRule"/>
</dbReference>
<dbReference type="NCBIfam" id="NF008137">
    <property type="entry name" value="PRK10885.1"/>
    <property type="match status" value="1"/>
</dbReference>
<sequence length="416" mass="46850">MKTYLVGGAVRDKLLDRPVHERDWVVVGADEGKMRELGFKPVGKDFPVFLHPDTGEEYALARTERKSGHGYGGFTVHAAPDVTLEQDLLRRDLTINAMAEDQDGQLVDPYGGQSDLDARLLRHVSPAFAEDPLRILRVARFAARYHHLGFAIAEDTMTLMRQMVDAGEVQHLVAERVWKEISRALTEPDPDIFIRVLRECGALKILLPEVEQLFGVPQPPLHHPEIDTGEHVLMALRIAPPDLPVRFAVLLHDLGKGITPKEILPSHRGHECGGLPLVRDVCKRWRVPKQLTALATGVCEYHLHCHKAFELRPQTLMKMLRALDALRRPERFEHFLLACEADARGRKGLQDRDYPQVDYLRKVRDAAAAVTADTLMEQGFEGAELGKALDRARVRAIAKVKERYLENDDLEDDGDA</sequence>
<dbReference type="SUPFAM" id="SSF81891">
    <property type="entry name" value="Poly A polymerase C-terminal region-like"/>
    <property type="match status" value="1"/>
</dbReference>
<evidence type="ECO:0000313" key="12">
    <source>
        <dbReference type="EMBL" id="SHF70201.1"/>
    </source>
</evidence>
<comment type="cofactor">
    <cofactor evidence="10">
        <name>Mg(2+)</name>
        <dbReference type="ChEBI" id="CHEBI:18420"/>
    </cofactor>
    <text evidence="10">Magnesium is required for nucleotidyltransferase activity.</text>
</comment>
<comment type="function">
    <text evidence="10">Catalyzes the addition and repair of the essential 3'-terminal CCA sequence in tRNAs without using a nucleic acid template. Adds these three nucleotides in the order of C, C, and A to the tRNA nucleotide-73, using CTP and ATP as substrates and producing inorganic pyrophosphate. tRNA 3'-terminal CCA addition is required both for tRNA processing and repair. Also involved in tRNA surveillance by mediating tandem CCA addition to generate a CCACCA at the 3' terminus of unstable tRNAs. While stable tRNAs receive only 3'-terminal CCA, unstable tRNAs are marked with CCACCA and rapidly degraded.</text>
</comment>
<keyword evidence="9 10" id="KW-0694">RNA-binding</keyword>
<protein>
    <recommendedName>
        <fullName evidence="10">Multifunctional CCA protein</fullName>
    </recommendedName>
    <domain>
        <recommendedName>
            <fullName evidence="10">CCA-adding enzyme</fullName>
            <ecNumber evidence="10">2.7.7.72</ecNumber>
        </recommendedName>
        <alternativeName>
            <fullName evidence="10">CCA tRNA nucleotidyltransferase</fullName>
        </alternativeName>
        <alternativeName>
            <fullName evidence="10">tRNA CCA-pyrophosphorylase</fullName>
        </alternativeName>
        <alternativeName>
            <fullName evidence="10">tRNA adenylyl-/cytidylyl-transferase</fullName>
        </alternativeName>
        <alternativeName>
            <fullName evidence="10">tRNA nucleotidyltransferase</fullName>
        </alternativeName>
        <alternativeName>
            <fullName evidence="10">tRNA-NT</fullName>
        </alternativeName>
    </domain>
    <domain>
        <recommendedName>
            <fullName evidence="10">2'-nucleotidase</fullName>
            <ecNumber evidence="10">3.1.3.-</ecNumber>
        </recommendedName>
    </domain>
    <domain>
        <recommendedName>
            <fullName evidence="10">2',3'-cyclic phosphodiesterase</fullName>
            <ecNumber evidence="10">3.1.4.-</ecNumber>
        </recommendedName>
    </domain>
    <domain>
        <recommendedName>
            <fullName evidence="10">Phosphatase</fullName>
        </recommendedName>
    </domain>
</protein>
<keyword evidence="10" id="KW-0511">Multifunctional enzyme</keyword>
<dbReference type="Pfam" id="PF01743">
    <property type="entry name" value="PolyA_pol"/>
    <property type="match status" value="1"/>
</dbReference>
<dbReference type="STRING" id="494016.SAMN04487965_2491"/>
<keyword evidence="6 10" id="KW-0692">RNA repair</keyword>
<evidence type="ECO:0000256" key="6">
    <source>
        <dbReference type="ARBA" id="ARBA00022800"/>
    </source>
</evidence>
<keyword evidence="13" id="KW-1185">Reference proteome</keyword>
<dbReference type="SUPFAM" id="SSF81301">
    <property type="entry name" value="Nucleotidyltransferase"/>
    <property type="match status" value="1"/>
</dbReference>
<keyword evidence="5 10" id="KW-0547">Nucleotide-binding</keyword>
<feature type="binding site" evidence="10">
    <location>
        <position position="91"/>
    </location>
    <ligand>
        <name>ATP</name>
        <dbReference type="ChEBI" id="CHEBI:30616"/>
    </ligand>
</feature>
<comment type="subunit">
    <text evidence="10">Monomer. Can also form homodimers and oligomers.</text>
</comment>
<dbReference type="InterPro" id="IPR050124">
    <property type="entry name" value="tRNA_CCA-adding_enzyme"/>
</dbReference>
<feature type="binding site" evidence="10">
    <location>
        <position position="8"/>
    </location>
    <ligand>
        <name>CTP</name>
        <dbReference type="ChEBI" id="CHEBI:37563"/>
    </ligand>
</feature>
<evidence type="ECO:0000256" key="4">
    <source>
        <dbReference type="ARBA" id="ARBA00022723"/>
    </source>
</evidence>
<keyword evidence="1 10" id="KW-0808">Transferase</keyword>
<dbReference type="InterPro" id="IPR012006">
    <property type="entry name" value="CCA_bact"/>
</dbReference>
<dbReference type="EC" id="3.1.3.-" evidence="10"/>
<evidence type="ECO:0000256" key="9">
    <source>
        <dbReference type="ARBA" id="ARBA00022884"/>
    </source>
</evidence>
<feature type="domain" description="HD" evidence="11">
    <location>
        <begin position="224"/>
        <end position="326"/>
    </location>
</feature>
<evidence type="ECO:0000256" key="5">
    <source>
        <dbReference type="ARBA" id="ARBA00022741"/>
    </source>
</evidence>
<keyword evidence="8 10" id="KW-0460">Magnesium</keyword>
<comment type="cofactor">
    <cofactor evidence="10">
        <name>Ni(2+)</name>
        <dbReference type="ChEBI" id="CHEBI:49786"/>
    </cofactor>
    <text evidence="10">Nickel for phosphatase activity.</text>
</comment>
<dbReference type="AlphaFoldDB" id="A0A1M5DTM2"/>
<dbReference type="InterPro" id="IPR032828">
    <property type="entry name" value="PolyA_RNA-bd"/>
</dbReference>
<dbReference type="Pfam" id="PF12627">
    <property type="entry name" value="PolyA_pol_RNAbd"/>
    <property type="match status" value="1"/>
</dbReference>
<keyword evidence="2 10" id="KW-0819">tRNA processing</keyword>
<dbReference type="Gene3D" id="3.30.460.10">
    <property type="entry name" value="Beta Polymerase, domain 2"/>
    <property type="match status" value="1"/>
</dbReference>
<dbReference type="PANTHER" id="PTHR47545">
    <property type="entry name" value="MULTIFUNCTIONAL CCA PROTEIN"/>
    <property type="match status" value="1"/>
</dbReference>
<feature type="binding site" evidence="10">
    <location>
        <position position="11"/>
    </location>
    <ligand>
        <name>CTP</name>
        <dbReference type="ChEBI" id="CHEBI:37563"/>
    </ligand>
</feature>
<evidence type="ECO:0000256" key="8">
    <source>
        <dbReference type="ARBA" id="ARBA00022842"/>
    </source>
</evidence>
<dbReference type="GO" id="GO:0004810">
    <property type="term" value="F:CCA tRNA nucleotidyltransferase activity"/>
    <property type="evidence" value="ECO:0007669"/>
    <property type="project" value="UniProtKB-UniRule"/>
</dbReference>
<evidence type="ECO:0000256" key="2">
    <source>
        <dbReference type="ARBA" id="ARBA00022694"/>
    </source>
</evidence>
<organism evidence="12 13">
    <name type="scientific">Microbulbifer donghaiensis</name>
    <dbReference type="NCBI Taxonomy" id="494016"/>
    <lineage>
        <taxon>Bacteria</taxon>
        <taxon>Pseudomonadati</taxon>
        <taxon>Pseudomonadota</taxon>
        <taxon>Gammaproteobacteria</taxon>
        <taxon>Cellvibrionales</taxon>
        <taxon>Microbulbiferaceae</taxon>
        <taxon>Microbulbifer</taxon>
    </lineage>
</organism>
<feature type="binding site" evidence="10">
    <location>
        <position position="137"/>
    </location>
    <ligand>
        <name>ATP</name>
        <dbReference type="ChEBI" id="CHEBI:30616"/>
    </ligand>
</feature>
<comment type="catalytic activity">
    <reaction evidence="10">
        <text>a tRNA precursor + 2 CTP + ATP = a tRNA with a 3' CCA end + 3 diphosphate</text>
        <dbReference type="Rhea" id="RHEA:14433"/>
        <dbReference type="Rhea" id="RHEA-COMP:10465"/>
        <dbReference type="Rhea" id="RHEA-COMP:10468"/>
        <dbReference type="ChEBI" id="CHEBI:30616"/>
        <dbReference type="ChEBI" id="CHEBI:33019"/>
        <dbReference type="ChEBI" id="CHEBI:37563"/>
        <dbReference type="ChEBI" id="CHEBI:74896"/>
        <dbReference type="ChEBI" id="CHEBI:83071"/>
        <dbReference type="EC" id="2.7.7.72"/>
    </reaction>
</comment>
<dbReference type="EC" id="2.7.7.72" evidence="10"/>
<dbReference type="Gene3D" id="1.10.3090.10">
    <property type="entry name" value="cca-adding enzyme, domain 2"/>
    <property type="match status" value="1"/>
</dbReference>
<dbReference type="GO" id="GO:0160016">
    <property type="term" value="F:CCACCA tRNA nucleotidyltransferase activity"/>
    <property type="evidence" value="ECO:0007669"/>
    <property type="project" value="RHEA"/>
</dbReference>